<organism evidence="10 11">
    <name type="scientific">candidate division WWE3 bacterium</name>
    <dbReference type="NCBI Taxonomy" id="2053526"/>
    <lineage>
        <taxon>Bacteria</taxon>
        <taxon>Katanobacteria</taxon>
    </lineage>
</organism>
<evidence type="ECO:0000256" key="2">
    <source>
        <dbReference type="ARBA" id="ARBA00022475"/>
    </source>
</evidence>
<dbReference type="Proteomes" id="UP000590542">
    <property type="component" value="Unassembled WGS sequence"/>
</dbReference>
<dbReference type="PANTHER" id="PTHR33908">
    <property type="entry name" value="MANNOSYLTRANSFERASE YKCB-RELATED"/>
    <property type="match status" value="1"/>
</dbReference>
<evidence type="ECO:0000256" key="4">
    <source>
        <dbReference type="ARBA" id="ARBA00022679"/>
    </source>
</evidence>
<keyword evidence="6 8" id="KW-1133">Transmembrane helix</keyword>
<evidence type="ECO:0000256" key="3">
    <source>
        <dbReference type="ARBA" id="ARBA00022676"/>
    </source>
</evidence>
<feature type="transmembrane region" description="Helical" evidence="8">
    <location>
        <begin position="303"/>
        <end position="323"/>
    </location>
</feature>
<evidence type="ECO:0000256" key="1">
    <source>
        <dbReference type="ARBA" id="ARBA00004651"/>
    </source>
</evidence>
<feature type="transmembrane region" description="Helical" evidence="8">
    <location>
        <begin position="159"/>
        <end position="177"/>
    </location>
</feature>
<dbReference type="GO" id="GO:0016763">
    <property type="term" value="F:pentosyltransferase activity"/>
    <property type="evidence" value="ECO:0007669"/>
    <property type="project" value="TreeGrafter"/>
</dbReference>
<feature type="transmembrane region" description="Helical" evidence="8">
    <location>
        <begin position="103"/>
        <end position="124"/>
    </location>
</feature>
<feature type="transmembrane region" description="Helical" evidence="8">
    <location>
        <begin position="330"/>
        <end position="350"/>
    </location>
</feature>
<gene>
    <name evidence="10" type="ORF">GYA37_01295</name>
</gene>
<keyword evidence="2" id="KW-1003">Cell membrane</keyword>
<accession>A0A7X9E6J8</accession>
<dbReference type="AlphaFoldDB" id="A0A7X9E6J8"/>
<feature type="domain" description="Glycosyltransferase RgtA/B/C/D-like" evidence="9">
    <location>
        <begin position="108"/>
        <end position="214"/>
    </location>
</feature>
<feature type="transmembrane region" description="Helical" evidence="8">
    <location>
        <begin position="235"/>
        <end position="257"/>
    </location>
</feature>
<proteinExistence type="predicted"/>
<dbReference type="GO" id="GO:0005886">
    <property type="term" value="C:plasma membrane"/>
    <property type="evidence" value="ECO:0007669"/>
    <property type="project" value="UniProtKB-SubCell"/>
</dbReference>
<comment type="subcellular location">
    <subcellularLocation>
        <location evidence="1">Cell membrane</location>
        <topology evidence="1">Multi-pass membrane protein</topology>
    </subcellularLocation>
</comment>
<dbReference type="InterPro" id="IPR050297">
    <property type="entry name" value="LipidA_mod_glycosyltrf_83"/>
</dbReference>
<keyword evidence="3" id="KW-0328">Glycosyltransferase</keyword>
<dbReference type="InterPro" id="IPR038731">
    <property type="entry name" value="RgtA/B/C-like"/>
</dbReference>
<keyword evidence="5 8" id="KW-0812">Transmembrane</keyword>
<evidence type="ECO:0000256" key="7">
    <source>
        <dbReference type="ARBA" id="ARBA00023136"/>
    </source>
</evidence>
<feature type="transmembrane region" description="Helical" evidence="8">
    <location>
        <begin position="387"/>
        <end position="405"/>
    </location>
</feature>
<evidence type="ECO:0000313" key="11">
    <source>
        <dbReference type="Proteomes" id="UP000590542"/>
    </source>
</evidence>
<dbReference type="PANTHER" id="PTHR33908:SF11">
    <property type="entry name" value="MEMBRANE PROTEIN"/>
    <property type="match status" value="1"/>
</dbReference>
<protein>
    <submittedName>
        <fullName evidence="10">Phospholipid carrier-dependent glycosyltransferase</fullName>
    </submittedName>
</protein>
<dbReference type="Pfam" id="PF13231">
    <property type="entry name" value="PMT_2"/>
    <property type="match status" value="1"/>
</dbReference>
<evidence type="ECO:0000259" key="9">
    <source>
        <dbReference type="Pfam" id="PF13231"/>
    </source>
</evidence>
<comment type="caution">
    <text evidence="10">The sequence shown here is derived from an EMBL/GenBank/DDBJ whole genome shotgun (WGS) entry which is preliminary data.</text>
</comment>
<reference evidence="10 11" key="1">
    <citation type="journal article" date="2020" name="Biotechnol. Biofuels">
        <title>New insights from the biogas microbiome by comprehensive genome-resolved metagenomics of nearly 1600 species originating from multiple anaerobic digesters.</title>
        <authorList>
            <person name="Campanaro S."/>
            <person name="Treu L."/>
            <person name="Rodriguez-R L.M."/>
            <person name="Kovalovszki A."/>
            <person name="Ziels R.M."/>
            <person name="Maus I."/>
            <person name="Zhu X."/>
            <person name="Kougias P.G."/>
            <person name="Basile A."/>
            <person name="Luo G."/>
            <person name="Schluter A."/>
            <person name="Konstantinidis K.T."/>
            <person name="Angelidaki I."/>
        </authorList>
    </citation>
    <scope>NUCLEOTIDE SEQUENCE [LARGE SCALE GENOMIC DNA]</scope>
    <source>
        <strain evidence="10">AS27yjCOA_202</strain>
    </source>
</reference>
<feature type="transmembrane region" description="Helical" evidence="8">
    <location>
        <begin position="356"/>
        <end position="375"/>
    </location>
</feature>
<dbReference type="GO" id="GO:0009103">
    <property type="term" value="P:lipopolysaccharide biosynthetic process"/>
    <property type="evidence" value="ECO:0007669"/>
    <property type="project" value="UniProtKB-ARBA"/>
</dbReference>
<name>A0A7X9E6J8_UNCKA</name>
<sequence>MSKKKSKTILLIVLLCALVLRLAGITHGFPFIFHPDEPTIVRSALGIRFNLNPKHFDWSHLYMYLNYFLYMMFSRCRNMLGILGIRNAISTLFPLVWNDDLVFYFLTRCFSAILGALTVIPVYLSARKLFNEKAALFSAFCMAFLPYHVWHSHYSLGDVPMVFFLSWGLYFSCLILNDSKIKNYVLSGLFIGLSASTKYNGGLSALMVPTAHFLRVLGTVKMSGKKVKILDFKGILALILSGFSALVGFLIGTPYALLDFKTFSRTDSPKGAFWQFTNVGSIGFTKHFTQFFNELFVSVSSNMGWVTILAYVLTFFYLMFTVLKKKNNEVIHKLMFLYINSLFLFWYISGFKNTRAHYYFVFYPFAAVIFGFFVSKVNDWLLAKKKLYSSLFILLMCLPLVIFSIKNSYSFYKGDTRNDLYDWLVLNLKVGENIFYNDIKASDVFDKLQVNAKKGFDNLTTTNSALVIVLDPENSTDFLAKNSSYLTKEKSFSNNLRLGPNIEIYRYQNEKFTK</sequence>
<evidence type="ECO:0000256" key="8">
    <source>
        <dbReference type="SAM" id="Phobius"/>
    </source>
</evidence>
<evidence type="ECO:0000256" key="6">
    <source>
        <dbReference type="ARBA" id="ARBA00022989"/>
    </source>
</evidence>
<evidence type="ECO:0000313" key="10">
    <source>
        <dbReference type="EMBL" id="NMB91465.1"/>
    </source>
</evidence>
<keyword evidence="7 8" id="KW-0472">Membrane</keyword>
<dbReference type="EMBL" id="JAAZNV010000006">
    <property type="protein sequence ID" value="NMB91465.1"/>
    <property type="molecule type" value="Genomic_DNA"/>
</dbReference>
<evidence type="ECO:0000256" key="5">
    <source>
        <dbReference type="ARBA" id="ARBA00022692"/>
    </source>
</evidence>
<feature type="transmembrane region" description="Helical" evidence="8">
    <location>
        <begin position="136"/>
        <end position="153"/>
    </location>
</feature>
<keyword evidence="4 10" id="KW-0808">Transferase</keyword>